<dbReference type="Proteomes" id="UP000410984">
    <property type="component" value="Unassembled WGS sequence"/>
</dbReference>
<dbReference type="EMBL" id="CABFPH010000081">
    <property type="protein sequence ID" value="VUD73673.1"/>
    <property type="molecule type" value="Genomic_DNA"/>
</dbReference>
<dbReference type="AlphaFoldDB" id="A0A509EKD2"/>
<sequence>MIRALTIAALLVVTGAAAATADPFRASPAEAVRLVREHRTNGYVTVAATLAWAARERPESFRVAGFYPEQRPGESFTRVRLCYWLREPGIRAQPLCDIGFIVSTKPAHVEPAERFEGLGRDLQDGPQAFLRGLDRELALQRAPEERTLRAVLDPFELYDWR</sequence>
<feature type="signal peptide" evidence="1">
    <location>
        <begin position="1"/>
        <end position="21"/>
    </location>
</feature>
<evidence type="ECO:0000313" key="2">
    <source>
        <dbReference type="EMBL" id="VUD73673.1"/>
    </source>
</evidence>
<accession>A0A509EKD2</accession>
<dbReference type="RefSeq" id="WP_185156959.1">
    <property type="nucleotide sequence ID" value="NZ_CABFPH010000081.1"/>
</dbReference>
<protein>
    <submittedName>
        <fullName evidence="2">Uncharacterized protein</fullName>
    </submittedName>
</protein>
<feature type="chain" id="PRO_5021258214" evidence="1">
    <location>
        <begin position="22"/>
        <end position="161"/>
    </location>
</feature>
<reference evidence="2 3" key="1">
    <citation type="submission" date="2019-06" db="EMBL/GenBank/DDBJ databases">
        <authorList>
            <person name="Rodrigo-Torres L."/>
            <person name="Arahal R. D."/>
            <person name="Lucena T."/>
        </authorList>
    </citation>
    <scope>NUCLEOTIDE SEQUENCE [LARGE SCALE GENOMIC DNA]</scope>
    <source>
        <strain evidence="2 3">SB0023/3</strain>
    </source>
</reference>
<evidence type="ECO:0000256" key="1">
    <source>
        <dbReference type="SAM" id="SignalP"/>
    </source>
</evidence>
<organism evidence="2 3">
    <name type="scientific">Methylobacterium symbioticum</name>
    <dbReference type="NCBI Taxonomy" id="2584084"/>
    <lineage>
        <taxon>Bacteria</taxon>
        <taxon>Pseudomonadati</taxon>
        <taxon>Pseudomonadota</taxon>
        <taxon>Alphaproteobacteria</taxon>
        <taxon>Hyphomicrobiales</taxon>
        <taxon>Methylobacteriaceae</taxon>
        <taxon>Methylobacterium</taxon>
    </lineage>
</organism>
<name>A0A509EKD2_9HYPH</name>
<keyword evidence="3" id="KW-1185">Reference proteome</keyword>
<evidence type="ECO:0000313" key="3">
    <source>
        <dbReference type="Proteomes" id="UP000410984"/>
    </source>
</evidence>
<gene>
    <name evidence="2" type="ORF">MET9862_04292</name>
</gene>
<proteinExistence type="predicted"/>
<keyword evidence="1" id="KW-0732">Signal</keyword>